<dbReference type="InterPro" id="IPR017508">
    <property type="entry name" value="HipA_N1"/>
</dbReference>
<dbReference type="NCBIfam" id="TIGR03071">
    <property type="entry name" value="couple_hipA"/>
    <property type="match status" value="1"/>
</dbReference>
<comment type="caution">
    <text evidence="6">The sequence shown here is derived from an EMBL/GenBank/DDBJ whole genome shotgun (WGS) entry which is preliminary data.</text>
</comment>
<dbReference type="Proteomes" id="UP001142610">
    <property type="component" value="Unassembled WGS sequence"/>
</dbReference>
<dbReference type="Pfam" id="PF07804">
    <property type="entry name" value="HipA_C"/>
    <property type="match status" value="1"/>
</dbReference>
<gene>
    <name evidence="6" type="ORF">NOG11_08640</name>
</gene>
<dbReference type="RefSeq" id="WP_256619347.1">
    <property type="nucleotide sequence ID" value="NZ_JANIBC010000005.1"/>
</dbReference>
<keyword evidence="7" id="KW-1185">Reference proteome</keyword>
<keyword evidence="2" id="KW-0808">Transferase</keyword>
<dbReference type="AlphaFoldDB" id="A0A9X2RJ11"/>
<comment type="similarity">
    <text evidence="1">Belongs to the HipA Ser/Thr kinase family.</text>
</comment>
<evidence type="ECO:0000256" key="1">
    <source>
        <dbReference type="ARBA" id="ARBA00010164"/>
    </source>
</evidence>
<evidence type="ECO:0000313" key="7">
    <source>
        <dbReference type="Proteomes" id="UP001142610"/>
    </source>
</evidence>
<organism evidence="6 7">
    <name type="scientific">Parvularcula maris</name>
    <dbReference type="NCBI Taxonomy" id="2965077"/>
    <lineage>
        <taxon>Bacteria</taxon>
        <taxon>Pseudomonadati</taxon>
        <taxon>Pseudomonadota</taxon>
        <taxon>Alphaproteobacteria</taxon>
        <taxon>Parvularculales</taxon>
        <taxon>Parvularculaceae</taxon>
        <taxon>Parvularcula</taxon>
    </lineage>
</organism>
<dbReference type="EMBL" id="JANIBC010000005">
    <property type="protein sequence ID" value="MCQ8185461.1"/>
    <property type="molecule type" value="Genomic_DNA"/>
</dbReference>
<evidence type="ECO:0000256" key="3">
    <source>
        <dbReference type="ARBA" id="ARBA00022777"/>
    </source>
</evidence>
<name>A0A9X2RJ11_9PROT</name>
<dbReference type="CDD" id="cd17793">
    <property type="entry name" value="HipA"/>
    <property type="match status" value="1"/>
</dbReference>
<accession>A0A9X2RJ11</accession>
<evidence type="ECO:0000256" key="2">
    <source>
        <dbReference type="ARBA" id="ARBA00022679"/>
    </source>
</evidence>
<evidence type="ECO:0000259" key="5">
    <source>
        <dbReference type="Pfam" id="PF13657"/>
    </source>
</evidence>
<dbReference type="PANTHER" id="PTHR37419:SF1">
    <property type="entry name" value="SERINE_THREONINE-PROTEIN KINASE TOXIN HIPA"/>
    <property type="match status" value="1"/>
</dbReference>
<protein>
    <submittedName>
        <fullName evidence="6">Type II toxin-antitoxin system HipA family toxin</fullName>
    </submittedName>
</protein>
<dbReference type="GO" id="GO:0004674">
    <property type="term" value="F:protein serine/threonine kinase activity"/>
    <property type="evidence" value="ECO:0007669"/>
    <property type="project" value="TreeGrafter"/>
</dbReference>
<keyword evidence="3" id="KW-0418">Kinase</keyword>
<evidence type="ECO:0000313" key="6">
    <source>
        <dbReference type="EMBL" id="MCQ8185461.1"/>
    </source>
</evidence>
<evidence type="ECO:0000259" key="4">
    <source>
        <dbReference type="Pfam" id="PF07804"/>
    </source>
</evidence>
<proteinExistence type="inferred from homology"/>
<dbReference type="Pfam" id="PF13657">
    <property type="entry name" value="Couple_hipA"/>
    <property type="match status" value="1"/>
</dbReference>
<dbReference type="Gene3D" id="1.10.1070.20">
    <property type="match status" value="1"/>
</dbReference>
<sequence length="418" mass="46034">MTTSLAVWWMEHVVGYLSVDQSGDLSFIYDGDWLDRAEARPVSQSLPLRRESFSRSECRAFFEGLLPEERQREAIAQALGISEANEFKLLAELGGDVAGAISLWPEGMAPPRPSSAHVSKPLDEDELATLIENLPKRPMLAGQEGIRLSLAGAQGKLPVVLDKEGSLALPAPGQPSTHILKPPIDRFNGTTENEAFCLSLASAMGLSTALAQLRYVREKPYLLVERYDRLETSFDVSARIHQEDFCQALGLPSSKKYAGEGGPGLRDCFNLVRRVTTRPAANVLRLLDAVIFNVLIGNCDAHGKNFSLLYRGFKTELAPLYDLLSTIQYPDLSDRFAMRVGGEVRLEDIGKRSWTVLAEVTGISEPFIRKRVQELSALAAQQNEAVAEGILRDGGKEEYLAPLTITIAHRTQSLSQRV</sequence>
<reference evidence="6" key="1">
    <citation type="submission" date="2022-07" db="EMBL/GenBank/DDBJ databases">
        <title>Parvularcula maris sp. nov., an algicidal bacterium isolated from seawater.</title>
        <authorList>
            <person name="Li F."/>
        </authorList>
    </citation>
    <scope>NUCLEOTIDE SEQUENCE</scope>
    <source>
        <strain evidence="6">BGMRC 0090</strain>
    </source>
</reference>
<dbReference type="InterPro" id="IPR052028">
    <property type="entry name" value="HipA_Ser/Thr_kinase"/>
</dbReference>
<feature type="domain" description="HipA N-terminal subdomain 1" evidence="5">
    <location>
        <begin position="5"/>
        <end position="103"/>
    </location>
</feature>
<dbReference type="InterPro" id="IPR012893">
    <property type="entry name" value="HipA-like_C"/>
</dbReference>
<dbReference type="PANTHER" id="PTHR37419">
    <property type="entry name" value="SERINE/THREONINE-PROTEIN KINASE TOXIN HIPA"/>
    <property type="match status" value="1"/>
</dbReference>
<feature type="domain" description="HipA-like C-terminal" evidence="4">
    <location>
        <begin position="148"/>
        <end position="378"/>
    </location>
</feature>
<dbReference type="GO" id="GO:0005829">
    <property type="term" value="C:cytosol"/>
    <property type="evidence" value="ECO:0007669"/>
    <property type="project" value="TreeGrafter"/>
</dbReference>